<name>A0A382YL26_9ZZZZ</name>
<evidence type="ECO:0000313" key="1">
    <source>
        <dbReference type="EMBL" id="SVD83721.1"/>
    </source>
</evidence>
<dbReference type="AlphaFoldDB" id="A0A382YL26"/>
<gene>
    <name evidence="1" type="ORF">METZ01_LOCUS436575</name>
</gene>
<organism evidence="1">
    <name type="scientific">marine metagenome</name>
    <dbReference type="NCBI Taxonomy" id="408172"/>
    <lineage>
        <taxon>unclassified sequences</taxon>
        <taxon>metagenomes</taxon>
        <taxon>ecological metagenomes</taxon>
    </lineage>
</organism>
<sequence length="102" mass="11920">MILHPPGSGGDMFRTLLMMAITPNKYELGEFNYYGNKTGLLVDGKGLVWIDDVGQCCNILQWLKDTDQELSEKYPKEVRRFIERVEKSHYIFPEIKYFPTQI</sequence>
<proteinExistence type="predicted"/>
<accession>A0A382YL26</accession>
<feature type="non-terminal residue" evidence="1">
    <location>
        <position position="102"/>
    </location>
</feature>
<protein>
    <submittedName>
        <fullName evidence="1">Uncharacterized protein</fullName>
    </submittedName>
</protein>
<dbReference type="EMBL" id="UINC01176545">
    <property type="protein sequence ID" value="SVD83721.1"/>
    <property type="molecule type" value="Genomic_DNA"/>
</dbReference>
<reference evidence="1" key="1">
    <citation type="submission" date="2018-05" db="EMBL/GenBank/DDBJ databases">
        <authorList>
            <person name="Lanie J.A."/>
            <person name="Ng W.-L."/>
            <person name="Kazmierczak K.M."/>
            <person name="Andrzejewski T.M."/>
            <person name="Davidsen T.M."/>
            <person name="Wayne K.J."/>
            <person name="Tettelin H."/>
            <person name="Glass J.I."/>
            <person name="Rusch D."/>
            <person name="Podicherti R."/>
            <person name="Tsui H.-C.T."/>
            <person name="Winkler M.E."/>
        </authorList>
    </citation>
    <scope>NUCLEOTIDE SEQUENCE</scope>
</reference>